<dbReference type="RefSeq" id="WP_354416772.1">
    <property type="nucleotide sequence ID" value="NZ_JBEPLM010000009.1"/>
</dbReference>
<feature type="domain" description="HTH luxR-type" evidence="1">
    <location>
        <begin position="300"/>
        <end position="357"/>
    </location>
</feature>
<dbReference type="InterPro" id="IPR036388">
    <property type="entry name" value="WH-like_DNA-bd_sf"/>
</dbReference>
<keyword evidence="3" id="KW-1185">Reference proteome</keyword>
<reference evidence="2 3" key="1">
    <citation type="submission" date="2024-06" db="EMBL/GenBank/DDBJ databases">
        <title>Genomic Encyclopedia of Type Strains, Phase IV (KMG-IV): sequencing the most valuable type-strain genomes for metagenomic binning, comparative biology and taxonomic classification.</title>
        <authorList>
            <person name="Goeker M."/>
        </authorList>
    </citation>
    <scope>NUCLEOTIDE SEQUENCE [LARGE SCALE GENOMIC DNA]</scope>
    <source>
        <strain evidence="2 3">DSM 29846</strain>
    </source>
</reference>
<accession>A0ABV2HZ62</accession>
<dbReference type="Gene3D" id="1.10.10.10">
    <property type="entry name" value="Winged helix-like DNA-binding domain superfamily/Winged helix DNA-binding domain"/>
    <property type="match status" value="1"/>
</dbReference>
<organism evidence="2 3">
    <name type="scientific">Mesorhizobium shonense</name>
    <dbReference type="NCBI Taxonomy" id="1209948"/>
    <lineage>
        <taxon>Bacteria</taxon>
        <taxon>Pseudomonadati</taxon>
        <taxon>Pseudomonadota</taxon>
        <taxon>Alphaproteobacteria</taxon>
        <taxon>Hyphomicrobiales</taxon>
        <taxon>Phyllobacteriaceae</taxon>
        <taxon>Mesorhizobium</taxon>
    </lineage>
</organism>
<dbReference type="SMART" id="SM00421">
    <property type="entry name" value="HTH_LUXR"/>
    <property type="match status" value="1"/>
</dbReference>
<gene>
    <name evidence="2" type="ORF">ABID26_004754</name>
</gene>
<evidence type="ECO:0000313" key="2">
    <source>
        <dbReference type="EMBL" id="MET3595342.1"/>
    </source>
</evidence>
<proteinExistence type="predicted"/>
<sequence>MGAQIDFAAIGAAFSEAAVDPTRWNSAMDVAQKATGSAGALLFDIKGHLPTIPRSNSMESSFEVYVRDEWIHRDERYRLVPFLARNGVSSDLDLRTPDAIVKHPYYQEFLAPLGLRWCALVKIAAGDQFWSLSLQRTIEQGPFLPKEIQELGELSKNLGSVSALARALGFARAEGALEAFNSSGTAALMLDRRGDVLGVNNAAEQLMARDIQVRGRRIASRDRNATDELDRTLRALLWQASPSVVMPPVRLPRTKGRPLFAYALRLSGVSCNALAPCQVIVLVVDPDLSPRPPELAFRVCFGLTPAEARLARELSSGEELATAADRLGVCYETARAQLKAIFAKTGTHRQAELVALFSRLAPVRQVAIDSAASHVRR</sequence>
<dbReference type="InterPro" id="IPR016032">
    <property type="entry name" value="Sig_transdc_resp-reg_C-effctor"/>
</dbReference>
<keyword evidence="2" id="KW-0238">DNA-binding</keyword>
<dbReference type="InterPro" id="IPR000792">
    <property type="entry name" value="Tscrpt_reg_LuxR_C"/>
</dbReference>
<evidence type="ECO:0000259" key="1">
    <source>
        <dbReference type="SMART" id="SM00421"/>
    </source>
</evidence>
<dbReference type="Proteomes" id="UP001549036">
    <property type="component" value="Unassembled WGS sequence"/>
</dbReference>
<name>A0ABV2HZ62_9HYPH</name>
<dbReference type="GO" id="GO:0003677">
    <property type="term" value="F:DNA binding"/>
    <property type="evidence" value="ECO:0007669"/>
    <property type="project" value="UniProtKB-KW"/>
</dbReference>
<evidence type="ECO:0000313" key="3">
    <source>
        <dbReference type="Proteomes" id="UP001549036"/>
    </source>
</evidence>
<comment type="caution">
    <text evidence="2">The sequence shown here is derived from an EMBL/GenBank/DDBJ whole genome shotgun (WGS) entry which is preliminary data.</text>
</comment>
<dbReference type="EMBL" id="JBEPLM010000009">
    <property type="protein sequence ID" value="MET3595342.1"/>
    <property type="molecule type" value="Genomic_DNA"/>
</dbReference>
<dbReference type="SUPFAM" id="SSF46894">
    <property type="entry name" value="C-terminal effector domain of the bipartite response regulators"/>
    <property type="match status" value="1"/>
</dbReference>
<protein>
    <submittedName>
        <fullName evidence="2">DNA-binding CsgD family transcriptional regulator/PAS domain-containing protein</fullName>
    </submittedName>
</protein>